<reference evidence="2" key="1">
    <citation type="submission" date="2023-10" db="EMBL/GenBank/DDBJ databases">
        <title>Genome assembly of Pristionchus species.</title>
        <authorList>
            <person name="Yoshida K."/>
            <person name="Sommer R.J."/>
        </authorList>
    </citation>
    <scope>NUCLEOTIDE SEQUENCE</scope>
    <source>
        <strain evidence="2">RS5133</strain>
    </source>
</reference>
<keyword evidence="1" id="KW-0732">Signal</keyword>
<dbReference type="Proteomes" id="UP001432322">
    <property type="component" value="Unassembled WGS sequence"/>
</dbReference>
<evidence type="ECO:0000313" key="2">
    <source>
        <dbReference type="EMBL" id="GMT21295.1"/>
    </source>
</evidence>
<feature type="non-terminal residue" evidence="2">
    <location>
        <position position="123"/>
    </location>
</feature>
<dbReference type="EMBL" id="BTSY01000004">
    <property type="protein sequence ID" value="GMT21295.1"/>
    <property type="molecule type" value="Genomic_DNA"/>
</dbReference>
<organism evidence="2 3">
    <name type="scientific">Pristionchus fissidentatus</name>
    <dbReference type="NCBI Taxonomy" id="1538716"/>
    <lineage>
        <taxon>Eukaryota</taxon>
        <taxon>Metazoa</taxon>
        <taxon>Ecdysozoa</taxon>
        <taxon>Nematoda</taxon>
        <taxon>Chromadorea</taxon>
        <taxon>Rhabditida</taxon>
        <taxon>Rhabditina</taxon>
        <taxon>Diplogasteromorpha</taxon>
        <taxon>Diplogasteroidea</taxon>
        <taxon>Neodiplogasteridae</taxon>
        <taxon>Pristionchus</taxon>
    </lineage>
</organism>
<feature type="signal peptide" evidence="1">
    <location>
        <begin position="1"/>
        <end position="17"/>
    </location>
</feature>
<proteinExistence type="predicted"/>
<dbReference type="AlphaFoldDB" id="A0AAV5VRJ4"/>
<protein>
    <submittedName>
        <fullName evidence="2">Uncharacterized protein</fullName>
    </submittedName>
</protein>
<accession>A0AAV5VRJ4</accession>
<keyword evidence="3" id="KW-1185">Reference proteome</keyword>
<name>A0AAV5VRJ4_9BILA</name>
<evidence type="ECO:0000313" key="3">
    <source>
        <dbReference type="Proteomes" id="UP001432322"/>
    </source>
</evidence>
<comment type="caution">
    <text evidence="2">The sequence shown here is derived from an EMBL/GenBank/DDBJ whole genome shotgun (WGS) entry which is preliminary data.</text>
</comment>
<feature type="non-terminal residue" evidence="2">
    <location>
        <position position="1"/>
    </location>
</feature>
<feature type="chain" id="PRO_5043977857" evidence="1">
    <location>
        <begin position="18"/>
        <end position="123"/>
    </location>
</feature>
<gene>
    <name evidence="2" type="ORF">PFISCL1PPCAC_12592</name>
</gene>
<evidence type="ECO:0000256" key="1">
    <source>
        <dbReference type="SAM" id="SignalP"/>
    </source>
</evidence>
<sequence>VFLFVSSLSLIATSLKCWIGRQNWIEEPTIDTVRLSECPITAACCAYVTSLNGRQYGCHTTCPPTNYRQCGPDPRKGIQDVRYCYCRTHQDPQCTPFFEPWDQRSKFTTPYPPLMERKLAKHR</sequence>